<evidence type="ECO:0000256" key="2">
    <source>
        <dbReference type="ARBA" id="ARBA00009617"/>
    </source>
</evidence>
<dbReference type="GO" id="GO:0008643">
    <property type="term" value="P:carbohydrate transport"/>
    <property type="evidence" value="ECO:0007669"/>
    <property type="project" value="InterPro"/>
</dbReference>
<feature type="transmembrane region" description="Helical" evidence="9">
    <location>
        <begin position="127"/>
        <end position="150"/>
    </location>
</feature>
<feature type="region of interest" description="Disordered" evidence="8">
    <location>
        <begin position="1"/>
        <end position="20"/>
    </location>
</feature>
<evidence type="ECO:0000313" key="11">
    <source>
        <dbReference type="Proteomes" id="UP000078486"/>
    </source>
</evidence>
<dbReference type="RefSeq" id="WP_068769001.1">
    <property type="nucleotide sequence ID" value="NZ_CP109796.1"/>
</dbReference>
<keyword evidence="11" id="KW-1185">Reference proteome</keyword>
<feature type="transmembrane region" description="Helical" evidence="9">
    <location>
        <begin position="389"/>
        <end position="412"/>
    </location>
</feature>
<feature type="transmembrane region" description="Helical" evidence="9">
    <location>
        <begin position="195"/>
        <end position="218"/>
    </location>
</feature>
<dbReference type="OrthoDB" id="7584869at2"/>
<dbReference type="GO" id="GO:0006814">
    <property type="term" value="P:sodium ion transport"/>
    <property type="evidence" value="ECO:0007669"/>
    <property type="project" value="InterPro"/>
</dbReference>
<evidence type="ECO:0000256" key="8">
    <source>
        <dbReference type="SAM" id="MobiDB-lite"/>
    </source>
</evidence>
<evidence type="ECO:0000256" key="5">
    <source>
        <dbReference type="ARBA" id="ARBA00022692"/>
    </source>
</evidence>
<evidence type="ECO:0008006" key="12">
    <source>
        <dbReference type="Google" id="ProtNLM"/>
    </source>
</evidence>
<organism evidence="10 11">
    <name type="scientific">Termitidicoccus mucosus</name>
    <dbReference type="NCBI Taxonomy" id="1184151"/>
    <lineage>
        <taxon>Bacteria</taxon>
        <taxon>Pseudomonadati</taxon>
        <taxon>Verrucomicrobiota</taxon>
        <taxon>Opitutia</taxon>
        <taxon>Opitutales</taxon>
        <taxon>Opitutaceae</taxon>
        <taxon>Termitidicoccus</taxon>
    </lineage>
</organism>
<feature type="transmembrane region" description="Helical" evidence="9">
    <location>
        <begin position="346"/>
        <end position="368"/>
    </location>
</feature>
<dbReference type="GO" id="GO:0015293">
    <property type="term" value="F:symporter activity"/>
    <property type="evidence" value="ECO:0007669"/>
    <property type="project" value="InterPro"/>
</dbReference>
<evidence type="ECO:0000256" key="4">
    <source>
        <dbReference type="ARBA" id="ARBA00022475"/>
    </source>
</evidence>
<comment type="similarity">
    <text evidence="2">Belongs to the sodium:galactoside symporter (TC 2.A.2) family.</text>
</comment>
<evidence type="ECO:0000256" key="3">
    <source>
        <dbReference type="ARBA" id="ARBA00022448"/>
    </source>
</evidence>
<reference evidence="10 11" key="1">
    <citation type="submission" date="2016-01" db="EMBL/GenBank/DDBJ databases">
        <title>High potential of lignocellulose degradation of a new Verrucomicrobia species.</title>
        <authorList>
            <person name="Wang Y."/>
            <person name="Shi Y."/>
            <person name="Qiu Z."/>
            <person name="Liu S."/>
            <person name="Yang H."/>
        </authorList>
    </citation>
    <scope>NUCLEOTIDE SEQUENCE [LARGE SCALE GENOMIC DNA]</scope>
    <source>
        <strain evidence="10 11">TSB47</strain>
    </source>
</reference>
<evidence type="ECO:0000256" key="7">
    <source>
        <dbReference type="ARBA" id="ARBA00023136"/>
    </source>
</evidence>
<dbReference type="Proteomes" id="UP000078486">
    <property type="component" value="Unassembled WGS sequence"/>
</dbReference>
<comment type="subcellular location">
    <subcellularLocation>
        <location evidence="1">Cell membrane</location>
        <topology evidence="1">Multi-pass membrane protein</topology>
    </subcellularLocation>
</comment>
<feature type="transmembrane region" description="Helical" evidence="9">
    <location>
        <begin position="318"/>
        <end position="340"/>
    </location>
</feature>
<dbReference type="InterPro" id="IPR039672">
    <property type="entry name" value="MFS_2"/>
</dbReference>
<dbReference type="InterPro" id="IPR036259">
    <property type="entry name" value="MFS_trans_sf"/>
</dbReference>
<gene>
    <name evidence="10" type="ORF">AW736_04250</name>
</gene>
<feature type="transmembrane region" description="Helical" evidence="9">
    <location>
        <begin position="96"/>
        <end position="115"/>
    </location>
</feature>
<dbReference type="AlphaFoldDB" id="A0A178IMV4"/>
<dbReference type="PANTHER" id="PTHR11328:SF24">
    <property type="entry name" value="MAJOR FACILITATOR SUPERFAMILY (MFS) PROFILE DOMAIN-CONTAINING PROTEIN"/>
    <property type="match status" value="1"/>
</dbReference>
<evidence type="ECO:0000313" key="10">
    <source>
        <dbReference type="EMBL" id="OAM91233.1"/>
    </source>
</evidence>
<feature type="transmembrane region" description="Helical" evidence="9">
    <location>
        <begin position="250"/>
        <end position="271"/>
    </location>
</feature>
<evidence type="ECO:0000256" key="9">
    <source>
        <dbReference type="SAM" id="Phobius"/>
    </source>
</evidence>
<keyword evidence="7 9" id="KW-0472">Membrane</keyword>
<keyword evidence="4" id="KW-1003">Cell membrane</keyword>
<feature type="compositionally biased region" description="Polar residues" evidence="8">
    <location>
        <begin position="1"/>
        <end position="13"/>
    </location>
</feature>
<evidence type="ECO:0000256" key="6">
    <source>
        <dbReference type="ARBA" id="ARBA00022989"/>
    </source>
</evidence>
<sequence>MPDPVNNKSQPHQTAPEDRVPVAQKLAYGGGAFADNTMQNGINTMANPVFNMTLAVDPGMVSTALALPRLWDAIVDPFVGSASDNARTRWGRRKPFIVTGSILCGLLFALVWMVPHGWSQWGYFSHFLAMSLLFYTAYAVFAMAFGALGMEMSPDYHERTRVMAYKTFFGSVSGISTAWMLWLSQRPCFSDTLDGMRWVGAGIGLTIALLGILPALFIKERAQAAVTRQKKLPLIKSLKEAVGVKPFRQLLYSVALMAVGIFMVNSLGYYINIYYVHGGDMRAASAVQGWSGSTYCLSSMAALPLITWASTRFGKRRTLAAALCFPLAGTLLKWVCYNPAYPYLQLVPVLLMGSGMAALWTLLGSMVADVCDVDEFEHGVRREATLNAVFAWAFKFGLTLALLLSGFAVAFSGFKAELGGGQAAEALVIMRLLYMLVPATALALTIFIVLRFPIDEKDAYAIRTKLEARRAQPRDLSQATN</sequence>
<dbReference type="GO" id="GO:0005886">
    <property type="term" value="C:plasma membrane"/>
    <property type="evidence" value="ECO:0007669"/>
    <property type="project" value="UniProtKB-SubCell"/>
</dbReference>
<dbReference type="Gene3D" id="1.20.1250.20">
    <property type="entry name" value="MFS general substrate transporter like domains"/>
    <property type="match status" value="2"/>
</dbReference>
<dbReference type="Pfam" id="PF13347">
    <property type="entry name" value="MFS_2"/>
    <property type="match status" value="1"/>
</dbReference>
<feature type="transmembrane region" description="Helical" evidence="9">
    <location>
        <begin position="283"/>
        <end position="306"/>
    </location>
</feature>
<keyword evidence="6 9" id="KW-1133">Transmembrane helix</keyword>
<proteinExistence type="inferred from homology"/>
<evidence type="ECO:0000256" key="1">
    <source>
        <dbReference type="ARBA" id="ARBA00004651"/>
    </source>
</evidence>
<name>A0A178IMV4_9BACT</name>
<dbReference type="InterPro" id="IPR018043">
    <property type="entry name" value="Na/Gal_symport_CS"/>
</dbReference>
<feature type="transmembrane region" description="Helical" evidence="9">
    <location>
        <begin position="162"/>
        <end position="183"/>
    </location>
</feature>
<keyword evidence="5 9" id="KW-0812">Transmembrane</keyword>
<comment type="caution">
    <text evidence="10">The sequence shown here is derived from an EMBL/GenBank/DDBJ whole genome shotgun (WGS) entry which is preliminary data.</text>
</comment>
<keyword evidence="3" id="KW-0813">Transport</keyword>
<dbReference type="SUPFAM" id="SSF103473">
    <property type="entry name" value="MFS general substrate transporter"/>
    <property type="match status" value="1"/>
</dbReference>
<dbReference type="PANTHER" id="PTHR11328">
    <property type="entry name" value="MAJOR FACILITATOR SUPERFAMILY DOMAIN-CONTAINING PROTEIN"/>
    <property type="match status" value="1"/>
</dbReference>
<feature type="transmembrane region" description="Helical" evidence="9">
    <location>
        <begin position="432"/>
        <end position="454"/>
    </location>
</feature>
<dbReference type="PROSITE" id="PS00872">
    <property type="entry name" value="NA_GALACTOSIDE_SYMP"/>
    <property type="match status" value="1"/>
</dbReference>
<accession>A0A178IMV4</accession>
<protein>
    <recommendedName>
        <fullName evidence="12">MFS transporter</fullName>
    </recommendedName>
</protein>
<dbReference type="EMBL" id="LRRQ01000034">
    <property type="protein sequence ID" value="OAM91233.1"/>
    <property type="molecule type" value="Genomic_DNA"/>
</dbReference>